<dbReference type="GO" id="GO:0032259">
    <property type="term" value="P:methylation"/>
    <property type="evidence" value="ECO:0007669"/>
    <property type="project" value="UniProtKB-KW"/>
</dbReference>
<dbReference type="Gene3D" id="3.40.50.150">
    <property type="entry name" value="Vaccinia Virus protein VP39"/>
    <property type="match status" value="1"/>
</dbReference>
<dbReference type="GO" id="GO:0008168">
    <property type="term" value="F:methyltransferase activity"/>
    <property type="evidence" value="ECO:0007669"/>
    <property type="project" value="UniProtKB-KW"/>
</dbReference>
<protein>
    <submittedName>
        <fullName evidence="2">Methyltransferase family protein</fullName>
    </submittedName>
</protein>
<dbReference type="Gene3D" id="2.20.25.110">
    <property type="entry name" value="S-adenosyl-L-methionine-dependent methyltransferases"/>
    <property type="match status" value="1"/>
</dbReference>
<comment type="caution">
    <text evidence="2">The sequence shown here is derived from an EMBL/GenBank/DDBJ whole genome shotgun (WGS) entry which is preliminary data.</text>
</comment>
<sequence length="243" mass="28274">MSDWYESSFGDDYMVVYRHRNWDQAIAEVRLLLEWLELPLGSRMLDVGCGMGRHAVALDEMGYRGIDLSLPLLKEARSHDAHHYISWQQGDMRELPYPDNAFDATVNLFTSFGYFSDEDNKQVLRELRRVLRSGGVFVIDYLNASEVKRTLVPWSEREDEQTGWIIREHRTIELDVVCKTISIITPSGEERHYEERVKLYRLDWFEKALAEAGLRISRIAGQYDGTSYNESESKRLIISGRAD</sequence>
<gene>
    <name evidence="2" type="ORF">DFQ01_13745</name>
</gene>
<accession>A0A2V2YJX6</accession>
<feature type="domain" description="Methyltransferase" evidence="1">
    <location>
        <begin position="45"/>
        <end position="135"/>
    </location>
</feature>
<evidence type="ECO:0000259" key="1">
    <source>
        <dbReference type="Pfam" id="PF13649"/>
    </source>
</evidence>
<dbReference type="Pfam" id="PF13649">
    <property type="entry name" value="Methyltransf_25"/>
    <property type="match status" value="1"/>
</dbReference>
<dbReference type="CDD" id="cd02440">
    <property type="entry name" value="AdoMet_MTases"/>
    <property type="match status" value="1"/>
</dbReference>
<proteinExistence type="predicted"/>
<keyword evidence="2" id="KW-0489">Methyltransferase</keyword>
<evidence type="ECO:0000313" key="2">
    <source>
        <dbReference type="EMBL" id="PWV92058.1"/>
    </source>
</evidence>
<dbReference type="EMBL" id="QGTQ01000037">
    <property type="protein sequence ID" value="PWV92058.1"/>
    <property type="molecule type" value="Genomic_DNA"/>
</dbReference>
<evidence type="ECO:0000313" key="3">
    <source>
        <dbReference type="Proteomes" id="UP000246635"/>
    </source>
</evidence>
<keyword evidence="2" id="KW-0808">Transferase</keyword>
<dbReference type="InterPro" id="IPR029063">
    <property type="entry name" value="SAM-dependent_MTases_sf"/>
</dbReference>
<dbReference type="InterPro" id="IPR041698">
    <property type="entry name" value="Methyltransf_25"/>
</dbReference>
<keyword evidence="3" id="KW-1185">Reference proteome</keyword>
<name>A0A2V2YJX6_9BACL</name>
<dbReference type="Proteomes" id="UP000246635">
    <property type="component" value="Unassembled WGS sequence"/>
</dbReference>
<dbReference type="PANTHER" id="PTHR43591">
    <property type="entry name" value="METHYLTRANSFERASE"/>
    <property type="match status" value="1"/>
</dbReference>
<organism evidence="2 3">
    <name type="scientific">Paenibacillus cellulosilyticus</name>
    <dbReference type="NCBI Taxonomy" id="375489"/>
    <lineage>
        <taxon>Bacteria</taxon>
        <taxon>Bacillati</taxon>
        <taxon>Bacillota</taxon>
        <taxon>Bacilli</taxon>
        <taxon>Bacillales</taxon>
        <taxon>Paenibacillaceae</taxon>
        <taxon>Paenibacillus</taxon>
    </lineage>
</organism>
<dbReference type="RefSeq" id="WP_174812767.1">
    <property type="nucleotide sequence ID" value="NZ_CP054613.1"/>
</dbReference>
<reference evidence="2 3" key="1">
    <citation type="submission" date="2018-05" db="EMBL/GenBank/DDBJ databases">
        <title>Genomic Encyclopedia of Type Strains, Phase III (KMG-III): the genomes of soil and plant-associated and newly described type strains.</title>
        <authorList>
            <person name="Whitman W."/>
        </authorList>
    </citation>
    <scope>NUCLEOTIDE SEQUENCE [LARGE SCALE GENOMIC DNA]</scope>
    <source>
        <strain evidence="2 3">CECT 5696</strain>
    </source>
</reference>
<dbReference type="SUPFAM" id="SSF53335">
    <property type="entry name" value="S-adenosyl-L-methionine-dependent methyltransferases"/>
    <property type="match status" value="1"/>
</dbReference>
<dbReference type="AlphaFoldDB" id="A0A2V2YJX6"/>